<dbReference type="Proteomes" id="UP000682811">
    <property type="component" value="Unassembled WGS sequence"/>
</dbReference>
<dbReference type="EMBL" id="BORT01000060">
    <property type="protein sequence ID" value="GIO51621.1"/>
    <property type="molecule type" value="Genomic_DNA"/>
</dbReference>
<dbReference type="AlphaFoldDB" id="A0A919YH72"/>
<keyword evidence="2" id="KW-1185">Reference proteome</keyword>
<proteinExistence type="predicted"/>
<protein>
    <submittedName>
        <fullName evidence="1">Uncharacterized protein</fullName>
    </submittedName>
</protein>
<organism evidence="1 2">
    <name type="scientific">Paenibacillus azoreducens</name>
    <dbReference type="NCBI Taxonomy" id="116718"/>
    <lineage>
        <taxon>Bacteria</taxon>
        <taxon>Bacillati</taxon>
        <taxon>Bacillota</taxon>
        <taxon>Bacilli</taxon>
        <taxon>Bacillales</taxon>
        <taxon>Paenibacillaceae</taxon>
        <taxon>Paenibacillus</taxon>
    </lineage>
</organism>
<gene>
    <name evidence="1" type="ORF">J34TS1_63860</name>
</gene>
<sequence length="57" mass="6359">MSGYHVPGLGTPLQADCDVTLTMPMLRRTRVRIPLMKKSHSNEWLDYDPGPGYTPTG</sequence>
<evidence type="ECO:0000313" key="2">
    <source>
        <dbReference type="Proteomes" id="UP000682811"/>
    </source>
</evidence>
<accession>A0A919YH72</accession>
<reference evidence="1 2" key="1">
    <citation type="submission" date="2021-03" db="EMBL/GenBank/DDBJ databases">
        <title>Antimicrobial resistance genes in bacteria isolated from Japanese honey, and their potential for conferring macrolide and lincosamide resistance in the American foulbrood pathogen Paenibacillus larvae.</title>
        <authorList>
            <person name="Okamoto M."/>
            <person name="Kumagai M."/>
            <person name="Kanamori H."/>
            <person name="Takamatsu D."/>
        </authorList>
    </citation>
    <scope>NUCLEOTIDE SEQUENCE [LARGE SCALE GENOMIC DNA]</scope>
    <source>
        <strain evidence="1 2">J34TS1</strain>
    </source>
</reference>
<comment type="caution">
    <text evidence="1">The sequence shown here is derived from an EMBL/GenBank/DDBJ whole genome shotgun (WGS) entry which is preliminary data.</text>
</comment>
<name>A0A919YH72_9BACL</name>
<evidence type="ECO:0000313" key="1">
    <source>
        <dbReference type="EMBL" id="GIO51621.1"/>
    </source>
</evidence>